<reference evidence="4 5" key="1">
    <citation type="submission" date="2014-09" db="EMBL/GenBank/DDBJ databases">
        <title>Genome sequence of Flavobacterium aquidurense RC62.</title>
        <authorList>
            <person name="Kim J.F."/>
            <person name="Kwak M.-J."/>
        </authorList>
    </citation>
    <scope>NUCLEOTIDE SEQUENCE [LARGE SCALE GENOMIC DNA]</scope>
    <source>
        <strain evidence="4 5">RC62</strain>
    </source>
</reference>
<dbReference type="PATRIC" id="fig|362413.3.peg.1104"/>
<feature type="chain" id="PRO_5006185674" evidence="3">
    <location>
        <begin position="19"/>
        <end position="462"/>
    </location>
</feature>
<comment type="caution">
    <text evidence="4">The sequence shown here is derived from an EMBL/GenBank/DDBJ whole genome shotgun (WGS) entry which is preliminary data.</text>
</comment>
<proteinExistence type="inferred from homology"/>
<gene>
    <name evidence="4" type="ORF">RC62_1129</name>
</gene>
<dbReference type="GO" id="GO:0015562">
    <property type="term" value="F:efflux transmembrane transporter activity"/>
    <property type="evidence" value="ECO:0007669"/>
    <property type="project" value="InterPro"/>
</dbReference>
<sequence>MIKLFSLLFLFVFSTSYSQDFIKEELSYSEFLGYVKKYHPLVKQANLEVSNAQAMLMAARGGFDPKIEVDYNKKEFKGTEYYSLLNSSFKIPTWYGVEIKAGFDQTDGQYYNPQNRTPEAGLTSLGINVALGQGMFINQRMADVREGKLQIKLSDAQRKLRAIEVLYKASEAYFEWRKSYNEAELYKSYLGFASTRFAGVKKLIELGDSPAIDSVEAGITVRNRELNVENGNLKLAKAKLNLSNYLWIESVPVELEDNVKPEQNLIQTLEETLKTAAMMVNSETLETHPKIQALETKMSMLEINRQLKANSLLPKLNVGYNYISEPSYFDSFNADDYKFNIDFSIPIFLRKERGGLKLAKLKIQDLKYDIDQQRLELKNKIKAQQTEIASLKRQKAVIDNLVKDYMTMLSSEEKLFSFGESSIFLINSRENNLVSAKLSQISIENQFYISNAELYKILANPD</sequence>
<dbReference type="SUPFAM" id="SSF56954">
    <property type="entry name" value="Outer membrane efflux proteins (OEP)"/>
    <property type="match status" value="1"/>
</dbReference>
<comment type="similarity">
    <text evidence="1">Belongs to the outer membrane factor (OMF) (TC 1.B.17) family.</text>
</comment>
<dbReference type="InterPro" id="IPR010131">
    <property type="entry name" value="MdtP/NodT-like"/>
</dbReference>
<dbReference type="PANTHER" id="PTHR30203:SF24">
    <property type="entry name" value="BLR4935 PROTEIN"/>
    <property type="match status" value="1"/>
</dbReference>
<keyword evidence="2" id="KW-0175">Coiled coil</keyword>
<dbReference type="STRING" id="362413.RC62_1129"/>
<accession>A0A0Q0W4Z6</accession>
<protein>
    <submittedName>
        <fullName evidence="4">Outer membrane protein-like protein</fullName>
    </submittedName>
</protein>
<evidence type="ECO:0000313" key="5">
    <source>
        <dbReference type="Proteomes" id="UP000050443"/>
    </source>
</evidence>
<name>A0A0Q0W4Z6_9FLAO</name>
<evidence type="ECO:0000313" key="4">
    <source>
        <dbReference type="EMBL" id="KQB39448.1"/>
    </source>
</evidence>
<dbReference type="Pfam" id="PF02321">
    <property type="entry name" value="OEP"/>
    <property type="match status" value="1"/>
</dbReference>
<evidence type="ECO:0000256" key="3">
    <source>
        <dbReference type="SAM" id="SignalP"/>
    </source>
</evidence>
<dbReference type="AlphaFoldDB" id="A0A0Q0W4Z6"/>
<feature type="signal peptide" evidence="3">
    <location>
        <begin position="1"/>
        <end position="18"/>
    </location>
</feature>
<organism evidence="4 5">
    <name type="scientific">Flavobacterium aquidurense</name>
    <dbReference type="NCBI Taxonomy" id="362413"/>
    <lineage>
        <taxon>Bacteria</taxon>
        <taxon>Pseudomonadati</taxon>
        <taxon>Bacteroidota</taxon>
        <taxon>Flavobacteriia</taxon>
        <taxon>Flavobacteriales</taxon>
        <taxon>Flavobacteriaceae</taxon>
        <taxon>Flavobacterium</taxon>
    </lineage>
</organism>
<dbReference type="PANTHER" id="PTHR30203">
    <property type="entry name" value="OUTER MEMBRANE CATION EFFLUX PROTEIN"/>
    <property type="match status" value="1"/>
</dbReference>
<dbReference type="InterPro" id="IPR003423">
    <property type="entry name" value="OMP_efflux"/>
</dbReference>
<keyword evidence="3" id="KW-0732">Signal</keyword>
<evidence type="ECO:0000256" key="2">
    <source>
        <dbReference type="SAM" id="Coils"/>
    </source>
</evidence>
<dbReference type="EMBL" id="JRLF01000012">
    <property type="protein sequence ID" value="KQB39448.1"/>
    <property type="molecule type" value="Genomic_DNA"/>
</dbReference>
<feature type="coiled-coil region" evidence="2">
    <location>
        <begin position="356"/>
        <end position="394"/>
    </location>
</feature>
<evidence type="ECO:0000256" key="1">
    <source>
        <dbReference type="ARBA" id="ARBA00007613"/>
    </source>
</evidence>
<dbReference type="Proteomes" id="UP000050443">
    <property type="component" value="Unassembled WGS sequence"/>
</dbReference>
<dbReference type="Gene3D" id="1.20.1600.10">
    <property type="entry name" value="Outer membrane efflux proteins (OEP)"/>
    <property type="match status" value="1"/>
</dbReference>